<keyword evidence="2" id="KW-0436">Ligase</keyword>
<dbReference type="SUPFAM" id="SSF53244">
    <property type="entry name" value="MurD-like peptide ligases, peptide-binding domain"/>
    <property type="match status" value="1"/>
</dbReference>
<protein>
    <submittedName>
        <fullName evidence="2">UDP-N-acetylmuramoyl-L-alanyl-D-glutamate--2,6-diaminopimelate ligase</fullName>
    </submittedName>
</protein>
<reference evidence="2 3" key="1">
    <citation type="submission" date="2019-07" db="EMBL/GenBank/DDBJ databases">
        <title>Complete Genome Sequence of Leptotrichia hongkongensis Strain JMUB5056.</title>
        <authorList>
            <person name="Watanabe S."/>
            <person name="Cui L."/>
        </authorList>
    </citation>
    <scope>NUCLEOTIDE SEQUENCE [LARGE SCALE GENOMIC DNA]</scope>
    <source>
        <strain evidence="2 3">JMUB5056</strain>
    </source>
</reference>
<dbReference type="InterPro" id="IPR004101">
    <property type="entry name" value="Mur_ligase_C"/>
</dbReference>
<name>A0A510L947_9FUSO</name>
<organism evidence="2 3">
    <name type="scientific">Leptotrichia hongkongensis</name>
    <dbReference type="NCBI Taxonomy" id="554406"/>
    <lineage>
        <taxon>Bacteria</taxon>
        <taxon>Fusobacteriati</taxon>
        <taxon>Fusobacteriota</taxon>
        <taxon>Fusobacteriia</taxon>
        <taxon>Fusobacteriales</taxon>
        <taxon>Leptotrichiaceae</taxon>
        <taxon>Leptotrichia</taxon>
    </lineage>
</organism>
<dbReference type="AlphaFoldDB" id="A0A510L947"/>
<dbReference type="InterPro" id="IPR036615">
    <property type="entry name" value="Mur_ligase_C_dom_sf"/>
</dbReference>
<dbReference type="GO" id="GO:0016881">
    <property type="term" value="F:acid-amino acid ligase activity"/>
    <property type="evidence" value="ECO:0007669"/>
    <property type="project" value="InterPro"/>
</dbReference>
<dbReference type="Pfam" id="PF02875">
    <property type="entry name" value="Mur_ligase_C"/>
    <property type="match status" value="1"/>
</dbReference>
<evidence type="ECO:0000313" key="2">
    <source>
        <dbReference type="EMBL" id="BBM59541.1"/>
    </source>
</evidence>
<dbReference type="Proteomes" id="UP000321561">
    <property type="component" value="Chromosome"/>
</dbReference>
<proteinExistence type="predicted"/>
<feature type="domain" description="Mur ligase C-terminal" evidence="1">
    <location>
        <begin position="32"/>
        <end position="159"/>
    </location>
</feature>
<dbReference type="Gene3D" id="3.90.190.20">
    <property type="entry name" value="Mur ligase, C-terminal domain"/>
    <property type="match status" value="1"/>
</dbReference>
<evidence type="ECO:0000313" key="3">
    <source>
        <dbReference type="Proteomes" id="UP000321561"/>
    </source>
</evidence>
<accession>A0A510L947</accession>
<evidence type="ECO:0000259" key="1">
    <source>
        <dbReference type="Pfam" id="PF02875"/>
    </source>
</evidence>
<dbReference type="KEGG" id="lhg:JMUB5056_1125"/>
<sequence>MWYFRFCDDSKNSVENTEEILDRTLGTLQIEGRMEKVEKIKNVYLDVAHNEDSVEAFVDYVKKNFDNKKKIFVVGFLKDKEVEKCVNLLKIAGDNFILTEPNNEERKLDSEILKKYFEDKKIENPKNIIISEKNIEKAFLKALELRENEDECIFVVGSFYLLGEVKKVIEKCF</sequence>
<gene>
    <name evidence="2" type="ORF">JMUB5056_1125</name>
</gene>
<dbReference type="EMBL" id="AP019846">
    <property type="protein sequence ID" value="BBM59541.1"/>
    <property type="molecule type" value="Genomic_DNA"/>
</dbReference>